<dbReference type="Gene3D" id="3.40.720.10">
    <property type="entry name" value="Alkaline Phosphatase, subunit A"/>
    <property type="match status" value="1"/>
</dbReference>
<feature type="signal peptide" evidence="1">
    <location>
        <begin position="1"/>
        <end position="17"/>
    </location>
</feature>
<reference evidence="3" key="1">
    <citation type="submission" date="2014-06" db="EMBL/GenBank/DDBJ databases">
        <authorList>
            <person name="Winans N.J."/>
            <person name="Newell P.D."/>
            <person name="Douglas A.E."/>
        </authorList>
    </citation>
    <scope>NUCLEOTIDE SEQUENCE [LARGE SCALE GENOMIC DNA]</scope>
</reference>
<evidence type="ECO:0000313" key="3">
    <source>
        <dbReference type="Proteomes" id="UP000194641"/>
    </source>
</evidence>
<dbReference type="AlphaFoldDB" id="A0A252AYA2"/>
<dbReference type="CDD" id="cd16018">
    <property type="entry name" value="Enpp"/>
    <property type="match status" value="1"/>
</dbReference>
<dbReference type="PANTHER" id="PTHR10151:SF120">
    <property type="entry name" value="BIS(5'-ADENOSYL)-TRIPHOSPHATASE"/>
    <property type="match status" value="1"/>
</dbReference>
<protein>
    <submittedName>
        <fullName evidence="2">Phosphodiesterase</fullName>
    </submittedName>
</protein>
<sequence length="440" mass="47755">MKILFLGSVLSTLSACAQQPQIRTAPPHVLMISLDGMKPDYVLHAQQHRLSMPVLTQFLTQGTYAEGVQGVLPTVTYPSHTTMITGVWPAQHGIYANTIFDPEGTHLGEWYWYYQAIQVPTLLQVAKEHHLTTASVSWPVTVGAPVDYLIAEFAQSEQTGLPKGATVNPPDLKQSLQIKPFHTASADEKKTVWSIGIIKQYNPQFMLVHLTDLDHQEHMHAPFSAEANQAAETLDGQVGRLIDAELQASPDAQIVVVSDHGFVRIDHKVALNLVLAKAGLLTLSSDNGKPRITAWDAQAWESGGSSAIILRNPQDPALVARVYQVLKDLAADPHYGIDRILTHDDVVQRGGNPAASFVIDFKVGYAASGSLKGDSVKTIPTAGTHGYLPNNPELYSLLLMKGQNIPAGRNLGVIDMRQIAPTVAHLLGVTLKDAPLKSVL</sequence>
<gene>
    <name evidence="2" type="ORF">HK17_05855</name>
</gene>
<dbReference type="SUPFAM" id="SSF53649">
    <property type="entry name" value="Alkaline phosphatase-like"/>
    <property type="match status" value="1"/>
</dbReference>
<organism evidence="2 3">
    <name type="scientific">Acetobacter indonesiensis</name>
    <dbReference type="NCBI Taxonomy" id="104101"/>
    <lineage>
        <taxon>Bacteria</taxon>
        <taxon>Pseudomonadati</taxon>
        <taxon>Pseudomonadota</taxon>
        <taxon>Alphaproteobacteria</taxon>
        <taxon>Acetobacterales</taxon>
        <taxon>Acetobacteraceae</taxon>
        <taxon>Acetobacter</taxon>
    </lineage>
</organism>
<evidence type="ECO:0000313" key="2">
    <source>
        <dbReference type="EMBL" id="OUI96774.1"/>
    </source>
</evidence>
<dbReference type="PROSITE" id="PS51257">
    <property type="entry name" value="PROKAR_LIPOPROTEIN"/>
    <property type="match status" value="1"/>
</dbReference>
<feature type="chain" id="PRO_5012287243" evidence="1">
    <location>
        <begin position="18"/>
        <end position="440"/>
    </location>
</feature>
<dbReference type="PANTHER" id="PTHR10151">
    <property type="entry name" value="ECTONUCLEOTIDE PYROPHOSPHATASE/PHOSPHODIESTERASE"/>
    <property type="match status" value="1"/>
</dbReference>
<accession>A0A252AYA2</accession>
<dbReference type="GO" id="GO:0016787">
    <property type="term" value="F:hydrolase activity"/>
    <property type="evidence" value="ECO:0007669"/>
    <property type="project" value="UniProtKB-ARBA"/>
</dbReference>
<proteinExistence type="predicted"/>
<dbReference type="EMBL" id="JOPA01000002">
    <property type="protein sequence ID" value="OUI96774.1"/>
    <property type="molecule type" value="Genomic_DNA"/>
</dbReference>
<dbReference type="InterPro" id="IPR002591">
    <property type="entry name" value="Phosphodiest/P_Trfase"/>
</dbReference>
<dbReference type="Pfam" id="PF01663">
    <property type="entry name" value="Phosphodiest"/>
    <property type="match status" value="1"/>
</dbReference>
<comment type="caution">
    <text evidence="2">The sequence shown here is derived from an EMBL/GenBank/DDBJ whole genome shotgun (WGS) entry which is preliminary data.</text>
</comment>
<evidence type="ECO:0000256" key="1">
    <source>
        <dbReference type="SAM" id="SignalP"/>
    </source>
</evidence>
<name>A0A252AYA2_9PROT</name>
<keyword evidence="1" id="KW-0732">Signal</keyword>
<dbReference type="InterPro" id="IPR017850">
    <property type="entry name" value="Alkaline_phosphatase_core_sf"/>
</dbReference>
<dbReference type="Proteomes" id="UP000194641">
    <property type="component" value="Unassembled WGS sequence"/>
</dbReference>